<sequence>MGGPFVRLLLVLAVPFSVASVDLDRMQATMSARFGAGGVQALRDWREMLQQAASLGEADKLRRTNDFFNRRIRFLDDDVVWGKPDYWATPLEFLGRGAGDCEDYAIAKYHSLIELGVPSSRLRMIYVRATLGAPGSTVQVAHMVLGYYAEPDAEPLVLDNLISDIRPASRRPDLAPVFSFGSEGVFVSGSNRPSSPVDRLSLWADLRLRMKAEGYEP</sequence>
<dbReference type="InterPro" id="IPR010319">
    <property type="entry name" value="Transglutaminase-like_Cys_pept"/>
</dbReference>
<dbReference type="Pfam" id="PF06035">
    <property type="entry name" value="Peptidase_C93"/>
    <property type="match status" value="1"/>
</dbReference>
<gene>
    <name evidence="1" type="ORF">ABVT11_11815</name>
</gene>
<reference evidence="1 2" key="1">
    <citation type="submission" date="2024-07" db="EMBL/GenBank/DDBJ databases">
        <title>Uliginosibacterium paludis KCTC:42655.</title>
        <authorList>
            <person name="Kim M.K."/>
        </authorList>
    </citation>
    <scope>NUCLEOTIDE SEQUENCE [LARGE SCALE GENOMIC DNA]</scope>
    <source>
        <strain evidence="1 2">KCTC 42655</strain>
    </source>
</reference>
<accession>A0ABV2CRV9</accession>
<evidence type="ECO:0000313" key="2">
    <source>
        <dbReference type="Proteomes" id="UP001548590"/>
    </source>
</evidence>
<dbReference type="RefSeq" id="WP_345927844.1">
    <property type="nucleotide sequence ID" value="NZ_JBDIVF010000004.1"/>
</dbReference>
<dbReference type="InterPro" id="IPR038765">
    <property type="entry name" value="Papain-like_cys_pep_sf"/>
</dbReference>
<comment type="caution">
    <text evidence="1">The sequence shown here is derived from an EMBL/GenBank/DDBJ whole genome shotgun (WGS) entry which is preliminary data.</text>
</comment>
<dbReference type="Gene3D" id="3.10.620.30">
    <property type="match status" value="1"/>
</dbReference>
<dbReference type="PANTHER" id="PTHR39327:SF1">
    <property type="entry name" value="BLR5470 PROTEIN"/>
    <property type="match status" value="1"/>
</dbReference>
<name>A0ABV2CRV9_9RHOO</name>
<organism evidence="1 2">
    <name type="scientific">Uliginosibacterium paludis</name>
    <dbReference type="NCBI Taxonomy" id="1615952"/>
    <lineage>
        <taxon>Bacteria</taxon>
        <taxon>Pseudomonadati</taxon>
        <taxon>Pseudomonadota</taxon>
        <taxon>Betaproteobacteria</taxon>
        <taxon>Rhodocyclales</taxon>
        <taxon>Zoogloeaceae</taxon>
        <taxon>Uliginosibacterium</taxon>
    </lineage>
</organism>
<keyword evidence="2" id="KW-1185">Reference proteome</keyword>
<evidence type="ECO:0000313" key="1">
    <source>
        <dbReference type="EMBL" id="MET1490512.1"/>
    </source>
</evidence>
<proteinExistence type="predicted"/>
<dbReference type="Proteomes" id="UP001548590">
    <property type="component" value="Unassembled WGS sequence"/>
</dbReference>
<dbReference type="PANTHER" id="PTHR39327">
    <property type="match status" value="1"/>
</dbReference>
<dbReference type="EMBL" id="JBEWLZ010000006">
    <property type="protein sequence ID" value="MET1490512.1"/>
    <property type="molecule type" value="Genomic_DNA"/>
</dbReference>
<dbReference type="SUPFAM" id="SSF54001">
    <property type="entry name" value="Cysteine proteinases"/>
    <property type="match status" value="1"/>
</dbReference>
<protein>
    <submittedName>
        <fullName evidence="1">Transglutaminase-like cysteine peptidase</fullName>
    </submittedName>
</protein>